<name>A0A8T8E3C9_9EURY</name>
<evidence type="ECO:0000313" key="2">
    <source>
        <dbReference type="Proteomes" id="UP000637819"/>
    </source>
</evidence>
<evidence type="ECO:0000313" key="1">
    <source>
        <dbReference type="EMBL" id="QRV16026.1"/>
    </source>
</evidence>
<dbReference type="AlphaFoldDB" id="A0A8T8E3C9"/>
<proteinExistence type="predicted"/>
<dbReference type="Proteomes" id="UP000637819">
    <property type="component" value="Chromosome"/>
</dbReference>
<reference evidence="1 2" key="1">
    <citation type="submission" date="2021-01" db="EMBL/GenBank/DDBJ databases">
        <title>Genome Sequence and Methylation Pattern of Haloterrigena salifodinae BOL5-1, An Extremely Halophilic Archaeon from a Bolivian Salt Mine.</title>
        <authorList>
            <person name="DasSarma P."/>
            <person name="Anton B.P."/>
            <person name="DasSarma S.L."/>
            <person name="von Ehrenheim H.A.L."/>
            <person name="Martinez F.L."/>
            <person name="Guzman D."/>
            <person name="Roberts R.J."/>
            <person name="DasSarma S."/>
        </authorList>
    </citation>
    <scope>NUCLEOTIDE SEQUENCE [LARGE SCALE GENOMIC DNA]</scope>
    <source>
        <strain evidence="1 2">BOL5-1</strain>
    </source>
</reference>
<dbReference type="EMBL" id="CP069188">
    <property type="protein sequence ID" value="QRV16026.1"/>
    <property type="molecule type" value="Genomic_DNA"/>
</dbReference>
<organism evidence="1 2">
    <name type="scientific">Haloterrigena salifodinae</name>
    <dbReference type="NCBI Taxonomy" id="2675099"/>
    <lineage>
        <taxon>Archaea</taxon>
        <taxon>Methanobacteriati</taxon>
        <taxon>Methanobacteriota</taxon>
        <taxon>Stenosarchaea group</taxon>
        <taxon>Halobacteria</taxon>
        <taxon>Halobacteriales</taxon>
        <taxon>Natrialbaceae</taxon>
        <taxon>Haloterrigena</taxon>
    </lineage>
</organism>
<protein>
    <submittedName>
        <fullName evidence="1">Uncharacterized protein</fullName>
    </submittedName>
</protein>
<dbReference type="SUPFAM" id="SSF52540">
    <property type="entry name" value="P-loop containing nucleoside triphosphate hydrolases"/>
    <property type="match status" value="1"/>
</dbReference>
<accession>A0A8T8E3C9</accession>
<dbReference type="RefSeq" id="WP_204748409.1">
    <property type="nucleotide sequence ID" value="NZ_CP069188.1"/>
</dbReference>
<keyword evidence="2" id="KW-1185">Reference proteome</keyword>
<sequence>MSSKNQAETDSIAKAFFRPHNIAVYGGQGTGKTNTVAHLAHYYAKFWDATILTPMKSMCRIDYAVHTPSYTDLTDWVRDHPDENFIFVYPECTDIESRPHFMKGVIDFIEENDGMCIIDYLHKPRHTPSKFDYYVKVQSIGDGLVHRLHEDPEQGEPITIPLADIKYDYSEIVEFRIYKR</sequence>
<dbReference type="InterPro" id="IPR027417">
    <property type="entry name" value="P-loop_NTPase"/>
</dbReference>
<gene>
    <name evidence="1" type="ORF">JMJ58_03765</name>
</gene>
<dbReference type="KEGG" id="hsal:JMJ58_03765"/>
<dbReference type="GeneID" id="62874211"/>